<evidence type="ECO:0008006" key="14">
    <source>
        <dbReference type="Google" id="ProtNLM"/>
    </source>
</evidence>
<evidence type="ECO:0000313" key="12">
    <source>
        <dbReference type="EMBL" id="PAV73646.1"/>
    </source>
</evidence>
<dbReference type="InterPro" id="IPR035500">
    <property type="entry name" value="NHR-like_dom_sf"/>
</dbReference>
<keyword evidence="5" id="KW-0805">Transcription regulation</keyword>
<dbReference type="Gene3D" id="1.10.565.10">
    <property type="entry name" value="Retinoid X Receptor"/>
    <property type="match status" value="1"/>
</dbReference>
<dbReference type="SMART" id="SM00399">
    <property type="entry name" value="ZnF_C4"/>
    <property type="match status" value="1"/>
</dbReference>
<dbReference type="PRINTS" id="PR00398">
    <property type="entry name" value="STRDHORMONER"/>
</dbReference>
<evidence type="ECO:0000313" key="13">
    <source>
        <dbReference type="Proteomes" id="UP000218231"/>
    </source>
</evidence>
<accession>A0A2A2KHY2</accession>
<dbReference type="Pfam" id="PF00104">
    <property type="entry name" value="Hormone_recep"/>
    <property type="match status" value="1"/>
</dbReference>
<feature type="domain" description="Nuclear receptor" evidence="10">
    <location>
        <begin position="32"/>
        <end position="107"/>
    </location>
</feature>
<evidence type="ECO:0000256" key="6">
    <source>
        <dbReference type="ARBA" id="ARBA00023125"/>
    </source>
</evidence>
<keyword evidence="6" id="KW-0238">DNA-binding</keyword>
<organism evidence="12 13">
    <name type="scientific">Diploscapter pachys</name>
    <dbReference type="NCBI Taxonomy" id="2018661"/>
    <lineage>
        <taxon>Eukaryota</taxon>
        <taxon>Metazoa</taxon>
        <taxon>Ecdysozoa</taxon>
        <taxon>Nematoda</taxon>
        <taxon>Chromadorea</taxon>
        <taxon>Rhabditida</taxon>
        <taxon>Rhabditina</taxon>
        <taxon>Rhabditomorpha</taxon>
        <taxon>Rhabditoidea</taxon>
        <taxon>Rhabditidae</taxon>
        <taxon>Diploscapter</taxon>
    </lineage>
</organism>
<name>A0A2A2KHY2_9BILA</name>
<dbReference type="PIRSF" id="PIRSF002530">
    <property type="entry name" value="Nuc_orph_FTZ-F1"/>
    <property type="match status" value="1"/>
</dbReference>
<dbReference type="SUPFAM" id="SSF57716">
    <property type="entry name" value="Glucocorticoid receptor-like (DNA-binding domain)"/>
    <property type="match status" value="1"/>
</dbReference>
<protein>
    <recommendedName>
        <fullName evidence="14">Nuclear receptor domain-containing protein</fullName>
    </recommendedName>
</protein>
<keyword evidence="4" id="KW-0862">Zinc</keyword>
<dbReference type="GO" id="GO:0009888">
    <property type="term" value="P:tissue development"/>
    <property type="evidence" value="ECO:0007669"/>
    <property type="project" value="TreeGrafter"/>
</dbReference>
<dbReference type="InterPro" id="IPR000536">
    <property type="entry name" value="Nucl_hrmn_rcpt_lig-bd"/>
</dbReference>
<keyword evidence="7" id="KW-0804">Transcription</keyword>
<evidence type="ECO:0000256" key="3">
    <source>
        <dbReference type="ARBA" id="ARBA00022771"/>
    </source>
</evidence>
<dbReference type="PROSITE" id="PS51030">
    <property type="entry name" value="NUCLEAR_REC_DBD_2"/>
    <property type="match status" value="1"/>
</dbReference>
<evidence type="ECO:0000256" key="8">
    <source>
        <dbReference type="ARBA" id="ARBA00023170"/>
    </source>
</evidence>
<dbReference type="OrthoDB" id="5771769at2759"/>
<evidence type="ECO:0000256" key="5">
    <source>
        <dbReference type="ARBA" id="ARBA00023015"/>
    </source>
</evidence>
<evidence type="ECO:0000259" key="11">
    <source>
        <dbReference type="PROSITE" id="PS51843"/>
    </source>
</evidence>
<dbReference type="GO" id="GO:0004879">
    <property type="term" value="F:nuclear receptor activity"/>
    <property type="evidence" value="ECO:0007669"/>
    <property type="project" value="InterPro"/>
</dbReference>
<evidence type="ECO:0000256" key="2">
    <source>
        <dbReference type="ARBA" id="ARBA00022723"/>
    </source>
</evidence>
<evidence type="ECO:0000256" key="7">
    <source>
        <dbReference type="ARBA" id="ARBA00023163"/>
    </source>
</evidence>
<dbReference type="InterPro" id="IPR001628">
    <property type="entry name" value="Znf_hrmn_rcpt"/>
</dbReference>
<dbReference type="PANTHER" id="PTHR24086">
    <property type="entry name" value="NUCLEAR RECEPTOR SUBFAMILY 5 GROUP A"/>
    <property type="match status" value="1"/>
</dbReference>
<proteinExistence type="predicted"/>
<dbReference type="Proteomes" id="UP000218231">
    <property type="component" value="Unassembled WGS sequence"/>
</dbReference>
<dbReference type="PROSITE" id="PS51843">
    <property type="entry name" value="NR_LBD"/>
    <property type="match status" value="1"/>
</dbReference>
<evidence type="ECO:0000256" key="1">
    <source>
        <dbReference type="ARBA" id="ARBA00004123"/>
    </source>
</evidence>
<keyword evidence="2" id="KW-0479">Metal-binding</keyword>
<dbReference type="SUPFAM" id="SSF48508">
    <property type="entry name" value="Nuclear receptor ligand-binding domain"/>
    <property type="match status" value="1"/>
</dbReference>
<dbReference type="CDD" id="cd07167">
    <property type="entry name" value="NR_DBD_Lrh-1_like"/>
    <property type="match status" value="1"/>
</dbReference>
<sequence length="564" mass="63359">MAGVELATGLNGVIAGPPPPNSGVLLRPPIDQETCPVCGDRVSGYHYGLLTCESCKGFFKRTVQNKKQYQCSGESNCHVDKACRKRCPSCRFEKCLKMGMKMEAVREDRMRGGRNKFGSFYKRDRAHRMQSRGFRPGTTVPPQVFYADHQIGRSIPDSEIQYFETQRIKSCKDYEASLQSPTLSSSTNHHGNILIPRSNYMPTDQESLATLLGSSIDDHIQNHFRSDCIRSFSINHTGNIKQEPYEYGDPSIFSVSHLQTNEYSAFHAPTSYANMLAIPPAGSTAPIIPVTDTNLLNDAITRTSPHLPVCPMPTEKTMIDNFYNGNPGQLLTTCNDLTKLVPDETRVTTILPEIAQKHSNPFEFIETVIQMNLADLANWARDAPFFKELQMDDQMKLLQSSWALIHIIDYSYPLIKGSLSPTIKLSNGQEVQCGLIALLGNSMHIGKWADIVSQLISLQFSKYDYAVFRMLALLDDQCDIKNKQFVHGCRQTLLCNWGQSHGTQAGIILPHYELFTQLRNLASHSVDFLLERFCNGSIPGGTLLSEMLLTQRDHSQLYLPTYQR</sequence>
<dbReference type="InterPro" id="IPR016355">
    <property type="entry name" value="NR5-like"/>
</dbReference>
<dbReference type="AlphaFoldDB" id="A0A2A2KHY2"/>
<dbReference type="GO" id="GO:0009755">
    <property type="term" value="P:hormone-mediated signaling pathway"/>
    <property type="evidence" value="ECO:0007669"/>
    <property type="project" value="TreeGrafter"/>
</dbReference>
<evidence type="ECO:0000256" key="4">
    <source>
        <dbReference type="ARBA" id="ARBA00022833"/>
    </source>
</evidence>
<feature type="domain" description="NR LBD" evidence="11">
    <location>
        <begin position="332"/>
        <end position="551"/>
    </location>
</feature>
<keyword evidence="3" id="KW-0863">Zinc-finger</keyword>
<evidence type="ECO:0000259" key="10">
    <source>
        <dbReference type="PROSITE" id="PS51030"/>
    </source>
</evidence>
<dbReference type="STRING" id="2018661.A0A2A2KHY2"/>
<dbReference type="Pfam" id="PF00105">
    <property type="entry name" value="zf-C4"/>
    <property type="match status" value="1"/>
</dbReference>
<evidence type="ECO:0000256" key="9">
    <source>
        <dbReference type="ARBA" id="ARBA00023242"/>
    </source>
</evidence>
<dbReference type="Gene3D" id="3.30.50.10">
    <property type="entry name" value="Erythroid Transcription Factor GATA-1, subunit A"/>
    <property type="match status" value="1"/>
</dbReference>
<dbReference type="GO" id="GO:0000978">
    <property type="term" value="F:RNA polymerase II cis-regulatory region sequence-specific DNA binding"/>
    <property type="evidence" value="ECO:0007669"/>
    <property type="project" value="TreeGrafter"/>
</dbReference>
<dbReference type="GO" id="GO:0090575">
    <property type="term" value="C:RNA polymerase II transcription regulator complex"/>
    <property type="evidence" value="ECO:0007669"/>
    <property type="project" value="TreeGrafter"/>
</dbReference>
<keyword evidence="8" id="KW-0675">Receptor</keyword>
<keyword evidence="13" id="KW-1185">Reference proteome</keyword>
<dbReference type="InterPro" id="IPR001723">
    <property type="entry name" value="Nuclear_hrmn_rcpt"/>
</dbReference>
<dbReference type="InterPro" id="IPR013088">
    <property type="entry name" value="Znf_NHR/GATA"/>
</dbReference>
<dbReference type="FunFam" id="3.30.50.10:FF:000006">
    <property type="entry name" value="Nuclear receptor subfamily 5 group A member"/>
    <property type="match status" value="1"/>
</dbReference>
<dbReference type="GO" id="GO:0008270">
    <property type="term" value="F:zinc ion binding"/>
    <property type="evidence" value="ECO:0007669"/>
    <property type="project" value="UniProtKB-KW"/>
</dbReference>
<dbReference type="PROSITE" id="PS00031">
    <property type="entry name" value="NUCLEAR_REC_DBD_1"/>
    <property type="match status" value="1"/>
</dbReference>
<dbReference type="PRINTS" id="PR00047">
    <property type="entry name" value="STROIDFINGER"/>
</dbReference>
<reference evidence="12 13" key="1">
    <citation type="journal article" date="2017" name="Curr. Biol.">
        <title>Genome architecture and evolution of a unichromosomal asexual nematode.</title>
        <authorList>
            <person name="Fradin H."/>
            <person name="Zegar C."/>
            <person name="Gutwein M."/>
            <person name="Lucas J."/>
            <person name="Kovtun M."/>
            <person name="Corcoran D."/>
            <person name="Baugh L.R."/>
            <person name="Kiontke K."/>
            <person name="Gunsalus K."/>
            <person name="Fitch D.H."/>
            <person name="Piano F."/>
        </authorList>
    </citation>
    <scope>NUCLEOTIDE SEQUENCE [LARGE SCALE GENOMIC DNA]</scope>
    <source>
        <strain evidence="12">PF1309</strain>
    </source>
</reference>
<dbReference type="PANTHER" id="PTHR24086:SF15">
    <property type="entry name" value="NUCLEAR HORMONE RECEPTOR FTZ-F1"/>
    <property type="match status" value="1"/>
</dbReference>
<comment type="caution">
    <text evidence="12">The sequence shown here is derived from an EMBL/GenBank/DDBJ whole genome shotgun (WGS) entry which is preliminary data.</text>
</comment>
<comment type="subcellular location">
    <subcellularLocation>
        <location evidence="1">Nucleus</location>
    </subcellularLocation>
</comment>
<dbReference type="EMBL" id="LIAE01008555">
    <property type="protein sequence ID" value="PAV73646.1"/>
    <property type="molecule type" value="Genomic_DNA"/>
</dbReference>
<keyword evidence="9" id="KW-0539">Nucleus</keyword>
<gene>
    <name evidence="12" type="ORF">WR25_19841</name>
</gene>